<evidence type="ECO:0000313" key="2">
    <source>
        <dbReference type="Proteomes" id="UP000546464"/>
    </source>
</evidence>
<dbReference type="CDD" id="cd02980">
    <property type="entry name" value="TRX_Fd_family"/>
    <property type="match status" value="1"/>
</dbReference>
<organism evidence="1 2">
    <name type="scientific">Ruficoccus amylovorans</name>
    <dbReference type="NCBI Taxonomy" id="1804625"/>
    <lineage>
        <taxon>Bacteria</taxon>
        <taxon>Pseudomonadati</taxon>
        <taxon>Verrucomicrobiota</taxon>
        <taxon>Opitutia</taxon>
        <taxon>Puniceicoccales</taxon>
        <taxon>Cerasicoccaceae</taxon>
        <taxon>Ruficoccus</taxon>
    </lineage>
</organism>
<name>A0A842H8T9_9BACT</name>
<dbReference type="Gene3D" id="3.40.30.10">
    <property type="entry name" value="Glutaredoxin"/>
    <property type="match status" value="1"/>
</dbReference>
<keyword evidence="2" id="KW-1185">Reference proteome</keyword>
<protein>
    <submittedName>
        <fullName evidence="1">(2Fe-2S) ferredoxin domain-containing protein</fullName>
    </submittedName>
</protein>
<gene>
    <name evidence="1" type="ORF">H5P28_01595</name>
</gene>
<evidence type="ECO:0000313" key="1">
    <source>
        <dbReference type="EMBL" id="MBC2592943.1"/>
    </source>
</evidence>
<dbReference type="InterPro" id="IPR036249">
    <property type="entry name" value="Thioredoxin-like_sf"/>
</dbReference>
<dbReference type="SUPFAM" id="SSF52833">
    <property type="entry name" value="Thioredoxin-like"/>
    <property type="match status" value="1"/>
</dbReference>
<dbReference type="RefSeq" id="WP_185673951.1">
    <property type="nucleotide sequence ID" value="NZ_JACHVB010000012.1"/>
</dbReference>
<dbReference type="EMBL" id="JACHVB010000012">
    <property type="protein sequence ID" value="MBC2592943.1"/>
    <property type="molecule type" value="Genomic_DNA"/>
</dbReference>
<dbReference type="AlphaFoldDB" id="A0A842H8T9"/>
<sequence>MNKPEHHLFICGSARASGELKGVCCNKESINLLSYAQGEVQDRMLNGVEVSMTGCLNMCTRGPVIIDYPAGHFYEKATEELIDEILDSIEDGEVCKTNLISED</sequence>
<dbReference type="Proteomes" id="UP000546464">
    <property type="component" value="Unassembled WGS sequence"/>
</dbReference>
<reference evidence="1 2" key="1">
    <citation type="submission" date="2020-07" db="EMBL/GenBank/DDBJ databases">
        <authorList>
            <person name="Feng X."/>
        </authorList>
    </citation>
    <scope>NUCLEOTIDE SEQUENCE [LARGE SCALE GENOMIC DNA]</scope>
    <source>
        <strain evidence="1 2">JCM31066</strain>
    </source>
</reference>
<accession>A0A842H8T9</accession>
<proteinExistence type="predicted"/>
<comment type="caution">
    <text evidence="1">The sequence shown here is derived from an EMBL/GenBank/DDBJ whole genome shotgun (WGS) entry which is preliminary data.</text>
</comment>